<reference evidence="2 3" key="1">
    <citation type="submission" date="2021-08" db="EMBL/GenBank/DDBJ databases">
        <title>Comparative Genomics Analysis of the Genus Qipengyuania Reveals Extensive Genetic Diversity and Metabolic Versatility, Including the Description of Fifteen Novel Species.</title>
        <authorList>
            <person name="Liu Y."/>
        </authorList>
    </citation>
    <scope>NUCLEOTIDE SEQUENCE [LARGE SCALE GENOMIC DNA]</scope>
    <source>
        <strain evidence="2 3">6D47A</strain>
    </source>
</reference>
<dbReference type="InterPro" id="IPR024047">
    <property type="entry name" value="MM3350-like_sf"/>
</dbReference>
<evidence type="ECO:0000313" key="3">
    <source>
        <dbReference type="Proteomes" id="UP000755104"/>
    </source>
</evidence>
<keyword evidence="3" id="KW-1185">Reference proteome</keyword>
<evidence type="ECO:0000313" key="2">
    <source>
        <dbReference type="EMBL" id="MBX7484167.1"/>
    </source>
</evidence>
<dbReference type="PANTHER" id="PTHR41878:SF1">
    <property type="entry name" value="TNPR PROTEIN"/>
    <property type="match status" value="1"/>
</dbReference>
<dbReference type="SUPFAM" id="SSF159941">
    <property type="entry name" value="MM3350-like"/>
    <property type="match status" value="1"/>
</dbReference>
<feature type="domain" description="Plasmid pRiA4b Orf3-like" evidence="1">
    <location>
        <begin position="5"/>
        <end position="176"/>
    </location>
</feature>
<accession>A0ABS7JGK2</accession>
<evidence type="ECO:0000259" key="1">
    <source>
        <dbReference type="Pfam" id="PF07929"/>
    </source>
</evidence>
<dbReference type="InterPro" id="IPR012912">
    <property type="entry name" value="Plasmid_pRiA4b_Orf3-like"/>
</dbReference>
<comment type="caution">
    <text evidence="2">The sequence shown here is derived from an EMBL/GenBank/DDBJ whole genome shotgun (WGS) entry which is preliminary data.</text>
</comment>
<protein>
    <submittedName>
        <fullName evidence="2">Plasmid pRiA4b ORF-3 family protein</fullName>
    </submittedName>
</protein>
<dbReference type="Gene3D" id="3.10.290.30">
    <property type="entry name" value="MM3350-like"/>
    <property type="match status" value="1"/>
</dbReference>
<dbReference type="RefSeq" id="WP_221560577.1">
    <property type="nucleotide sequence ID" value="NZ_JAIGNO010000025.1"/>
</dbReference>
<organism evidence="2 3">
    <name type="scientific">Qipengyuania qiaonensis</name>
    <dbReference type="NCBI Taxonomy" id="2867240"/>
    <lineage>
        <taxon>Bacteria</taxon>
        <taxon>Pseudomonadati</taxon>
        <taxon>Pseudomonadota</taxon>
        <taxon>Alphaproteobacteria</taxon>
        <taxon>Sphingomonadales</taxon>
        <taxon>Erythrobacteraceae</taxon>
        <taxon>Qipengyuania</taxon>
    </lineage>
</organism>
<dbReference type="Pfam" id="PF07929">
    <property type="entry name" value="PRiA4_ORF3"/>
    <property type="match status" value="1"/>
</dbReference>
<dbReference type="PANTHER" id="PTHR41878">
    <property type="entry name" value="LEXA REPRESSOR-RELATED"/>
    <property type="match status" value="1"/>
</dbReference>
<sequence>MTDRIARLHIALADTDPLIWRRVEVPVDASLKMLHDVIQAAMGWLDYHLWEFEADDRRYGMLDPDWPDDRLFAAKNTKLKALLERDIRQFFYTYDMGDNWEHIVTLEAVEEAAPGAKYPRYVEGEYRAPPEDCGGTPGFEAFLDAIADPKHPEHDDATEWHLGCYGKAFDPNAIDERDAKLRIDSIAKRRAAGKASKARKSR</sequence>
<proteinExistence type="predicted"/>
<gene>
    <name evidence="2" type="ORF">K3174_16700</name>
</gene>
<dbReference type="EMBL" id="JAIGNO010000025">
    <property type="protein sequence ID" value="MBX7484167.1"/>
    <property type="molecule type" value="Genomic_DNA"/>
</dbReference>
<dbReference type="Proteomes" id="UP000755104">
    <property type="component" value="Unassembled WGS sequence"/>
</dbReference>
<name>A0ABS7JGK2_9SPHN</name>